<feature type="transmembrane region" description="Helical" evidence="6">
    <location>
        <begin position="245"/>
        <end position="264"/>
    </location>
</feature>
<feature type="transmembrane region" description="Helical" evidence="6">
    <location>
        <begin position="216"/>
        <end position="233"/>
    </location>
</feature>
<name>A0A5C4ME51_9ACTN</name>
<evidence type="ECO:0000313" key="8">
    <source>
        <dbReference type="EMBL" id="TNC40001.1"/>
    </source>
</evidence>
<sequence>MSQTVTLMVLLGALVGAGILLLVWSLTPHEPSRVATQSALLRRVRSFGARLPIAFGVALVLLVLTRWPVLAAAGAALVLLAPFLMGGAGSEKAAIARLDGLAAWTESLRDTIAGAVGLEQAIPATAYAASPAISPQLIDLSDRLRMRTPLPTALQRFADDLDDSSADMVIAALILNSRLRGPGLREVLTSLAESARAELEMRRRVVAGRASTRRSVQIVVGITVLFVVGLAVFNREYVAPYASPVGQLVLLIVLAFFALGFLWMRRLAVFEIPDRFLLSATPPGDRR</sequence>
<keyword evidence="4 6" id="KW-1133">Transmembrane helix</keyword>
<dbReference type="Proteomes" id="UP000306740">
    <property type="component" value="Unassembled WGS sequence"/>
</dbReference>
<evidence type="ECO:0000259" key="7">
    <source>
        <dbReference type="Pfam" id="PF00482"/>
    </source>
</evidence>
<organism evidence="8 10">
    <name type="scientific">Mumia zhuanghuii</name>
    <dbReference type="NCBI Taxonomy" id="2585211"/>
    <lineage>
        <taxon>Bacteria</taxon>
        <taxon>Bacillati</taxon>
        <taxon>Actinomycetota</taxon>
        <taxon>Actinomycetes</taxon>
        <taxon>Propionibacteriales</taxon>
        <taxon>Nocardioidaceae</taxon>
        <taxon>Mumia</taxon>
    </lineage>
</organism>
<dbReference type="OrthoDB" id="5243396at2"/>
<evidence type="ECO:0000256" key="1">
    <source>
        <dbReference type="ARBA" id="ARBA00004651"/>
    </source>
</evidence>
<evidence type="ECO:0000313" key="10">
    <source>
        <dbReference type="Proteomes" id="UP000306740"/>
    </source>
</evidence>
<dbReference type="Pfam" id="PF00482">
    <property type="entry name" value="T2SSF"/>
    <property type="match status" value="1"/>
</dbReference>
<feature type="transmembrane region" description="Helical" evidence="6">
    <location>
        <begin position="47"/>
        <end position="64"/>
    </location>
</feature>
<feature type="domain" description="Type II secretion system protein GspF" evidence="7">
    <location>
        <begin position="105"/>
        <end position="228"/>
    </location>
</feature>
<evidence type="ECO:0000256" key="3">
    <source>
        <dbReference type="ARBA" id="ARBA00022692"/>
    </source>
</evidence>
<evidence type="ECO:0000256" key="2">
    <source>
        <dbReference type="ARBA" id="ARBA00022475"/>
    </source>
</evidence>
<comment type="caution">
    <text evidence="8">The sequence shown here is derived from an EMBL/GenBank/DDBJ whole genome shotgun (WGS) entry which is preliminary data.</text>
</comment>
<proteinExistence type="predicted"/>
<reference evidence="8 10" key="1">
    <citation type="submission" date="2019-05" db="EMBL/GenBank/DDBJ databases">
        <title>Mumia sp. nov., isolated from the intestinal contents of plateau pika (Ochotona curzoniae) in the Qinghai-Tibet plateau of China.</title>
        <authorList>
            <person name="Tian Z."/>
        </authorList>
    </citation>
    <scope>NUCLEOTIDE SEQUENCE [LARGE SCALE GENOMIC DNA]</scope>
    <source>
        <strain evidence="10">527</strain>
        <strain evidence="8">Z527</strain>
    </source>
</reference>
<dbReference type="RefSeq" id="WP_139106694.1">
    <property type="nucleotide sequence ID" value="NZ_VDFR01000110.1"/>
</dbReference>
<dbReference type="PANTHER" id="PTHR35007">
    <property type="entry name" value="INTEGRAL MEMBRANE PROTEIN-RELATED"/>
    <property type="match status" value="1"/>
</dbReference>
<keyword evidence="5 6" id="KW-0472">Membrane</keyword>
<accession>A0A5C4ME51</accession>
<keyword evidence="3 6" id="KW-0812">Transmembrane</keyword>
<dbReference type="InterPro" id="IPR018076">
    <property type="entry name" value="T2SS_GspF_dom"/>
</dbReference>
<dbReference type="EMBL" id="VDFR01000111">
    <property type="protein sequence ID" value="TNC40001.1"/>
    <property type="molecule type" value="Genomic_DNA"/>
</dbReference>
<protein>
    <submittedName>
        <fullName evidence="8">Type II secretion system protein</fullName>
    </submittedName>
</protein>
<feature type="transmembrane region" description="Helical" evidence="6">
    <location>
        <begin position="70"/>
        <end position="88"/>
    </location>
</feature>
<dbReference type="EMBL" id="VDFR01000110">
    <property type="protein sequence ID" value="TNC40371.1"/>
    <property type="molecule type" value="Genomic_DNA"/>
</dbReference>
<evidence type="ECO:0000256" key="6">
    <source>
        <dbReference type="SAM" id="Phobius"/>
    </source>
</evidence>
<keyword evidence="2" id="KW-1003">Cell membrane</keyword>
<evidence type="ECO:0000256" key="5">
    <source>
        <dbReference type="ARBA" id="ARBA00023136"/>
    </source>
</evidence>
<dbReference type="AlphaFoldDB" id="A0A5C4ME51"/>
<dbReference type="PANTHER" id="PTHR35007:SF3">
    <property type="entry name" value="POSSIBLE CONSERVED ALANINE RICH MEMBRANE PROTEIN"/>
    <property type="match status" value="1"/>
</dbReference>
<comment type="subcellular location">
    <subcellularLocation>
        <location evidence="1">Cell membrane</location>
        <topology evidence="1">Multi-pass membrane protein</topology>
    </subcellularLocation>
</comment>
<feature type="transmembrane region" description="Helical" evidence="6">
    <location>
        <begin position="6"/>
        <end position="26"/>
    </location>
</feature>
<dbReference type="GO" id="GO:0005886">
    <property type="term" value="C:plasma membrane"/>
    <property type="evidence" value="ECO:0007669"/>
    <property type="project" value="UniProtKB-SubCell"/>
</dbReference>
<evidence type="ECO:0000313" key="9">
    <source>
        <dbReference type="EMBL" id="TNC40371.1"/>
    </source>
</evidence>
<evidence type="ECO:0000256" key="4">
    <source>
        <dbReference type="ARBA" id="ARBA00022989"/>
    </source>
</evidence>
<gene>
    <name evidence="9" type="ORF">FHE65_23455</name>
    <name evidence="8" type="ORF">FHE65_23505</name>
</gene>